<dbReference type="EMBL" id="HBIX01004166">
    <property type="protein sequence ID" value="CAE0710542.1"/>
    <property type="molecule type" value="Transcribed_RNA"/>
</dbReference>
<keyword evidence="1" id="KW-0479">Metal-binding</keyword>
<keyword evidence="3" id="KW-1133">Transmembrane helix</keyword>
<evidence type="ECO:0000313" key="5">
    <source>
        <dbReference type="EMBL" id="CAE0710542.1"/>
    </source>
</evidence>
<evidence type="ECO:0000256" key="3">
    <source>
        <dbReference type="SAM" id="Phobius"/>
    </source>
</evidence>
<organism evidence="5">
    <name type="scientific">Pseudo-nitzschia australis</name>
    <dbReference type="NCBI Taxonomy" id="44445"/>
    <lineage>
        <taxon>Eukaryota</taxon>
        <taxon>Sar</taxon>
        <taxon>Stramenopiles</taxon>
        <taxon>Ochrophyta</taxon>
        <taxon>Bacillariophyta</taxon>
        <taxon>Bacillariophyceae</taxon>
        <taxon>Bacillariophycidae</taxon>
        <taxon>Bacillariales</taxon>
        <taxon>Bacillariaceae</taxon>
        <taxon>Pseudo-nitzschia</taxon>
    </lineage>
</organism>
<accession>A0A7S4AC16</accession>
<protein>
    <recommendedName>
        <fullName evidence="4">C2 domain-containing protein</fullName>
    </recommendedName>
</protein>
<evidence type="ECO:0000259" key="4">
    <source>
        <dbReference type="PROSITE" id="PS50004"/>
    </source>
</evidence>
<reference evidence="5" key="1">
    <citation type="submission" date="2021-01" db="EMBL/GenBank/DDBJ databases">
        <authorList>
            <person name="Corre E."/>
            <person name="Pelletier E."/>
            <person name="Niang G."/>
            <person name="Scheremetjew M."/>
            <person name="Finn R."/>
            <person name="Kale V."/>
            <person name="Holt S."/>
            <person name="Cochrane G."/>
            <person name="Meng A."/>
            <person name="Brown T."/>
            <person name="Cohen L."/>
        </authorList>
    </citation>
    <scope>NUCLEOTIDE SEQUENCE</scope>
    <source>
        <strain evidence="5">10249 10 AB</strain>
    </source>
</reference>
<feature type="domain" description="C2" evidence="4">
    <location>
        <begin position="275"/>
        <end position="406"/>
    </location>
</feature>
<proteinExistence type="predicted"/>
<feature type="transmembrane region" description="Helical" evidence="3">
    <location>
        <begin position="681"/>
        <end position="702"/>
    </location>
</feature>
<dbReference type="Pfam" id="PF00168">
    <property type="entry name" value="C2"/>
    <property type="match status" value="2"/>
</dbReference>
<keyword evidence="3" id="KW-0472">Membrane</keyword>
<dbReference type="InterPro" id="IPR000008">
    <property type="entry name" value="C2_dom"/>
</dbReference>
<keyword evidence="3" id="KW-0812">Transmembrane</keyword>
<dbReference type="PANTHER" id="PTHR45911">
    <property type="entry name" value="C2 DOMAIN-CONTAINING PROTEIN"/>
    <property type="match status" value="1"/>
</dbReference>
<sequence>MEDAYADSNDNIGNCDETVILFELVGARHLVLREEDDLVQGIDPNSIQPFCVVKYDGKRIHKTKPSEELGCDPIWTPHSSKSLFLLRTTAKEMSRSIMNISVYTKKESSLPSMLTTVTNVFMGQVHIDSMIIRSHCAEERFELNIEDELGEQTSNLGTLALRYRVATPSDIEILSMLNRESAPPLHTELVGDMITNSTSRPTEKALNLFHNRPTRPVATLVTEKDEKEIAQNSFLQSVGYIFTEQTATCPETGQTKVRVKPYPDPDRSEKTKFLRPHDLNVETRLPSSKWTEAGSGSIGKLFVEILSCDDLPNLDSGGEIIGNFTDSFCTLVYEDTCAMTDVIDDELSPRWMPWTNRAFAFNVMHPASILYLGVFDFDVLGTHDPIGRVAVNVCNLQRDTIHTITYNLYPSSNVTERKAAGTITIRVRLEWFDPRAALLATLKPRPNMHVNVSKEKSFTVVRYTCYGEHDNMEKFDMTLMRSYINEIFVYKAAVSYALSDTFTSLILWKGQVEICSVMLPLHSLILFISSTRLVEKPQLIVPYSLLGIAWMMLANLTIVRQHPSPWQSRLSFFDYLNILRTGKSSIPVKAIREYEGAEAAKAYELAWEKRVEKDRKIAEKKAELLQEINNIGDVNIHTEVSNQAFIPVDLLNRLGRYQGIVGRMCRKFRFVKIILTWEESIVSFLVTATFLSAGLVALLLPWGFILTWAGRIIAWGFLGPHMKLVDLFLRANEKKDGKLKNLIKNFDMQSNNARLSREEALKVKDMKEVAFGTYSVQVPSFNLSRHYDRPLPQSSSRVYRKAPPCRNVRNNLRVSMAGLGRQDMLIPGQQLYGAMIPRPEYEEEINQFEKVTADKEMDSFKDYLRQISKLDGLSEYERKQLKRLDARAATPMAIGYEVVPIEVCESVSTDTESIEDSWFDSVRPCFLRSVSIKLVSDKLGYVNSRESKGLILQSDGDTTHCISENFQEEVQEEEGIEVIGTGRFQSVAYYYDCSDEITSSINSQDAHVVEKRPSCVFQSTESTQIVYYEAPEREVKV</sequence>
<dbReference type="SUPFAM" id="SSF49562">
    <property type="entry name" value="C2 domain (Calcium/lipid-binding domain, CaLB)"/>
    <property type="match status" value="1"/>
</dbReference>
<dbReference type="PROSITE" id="PS50004">
    <property type="entry name" value="C2"/>
    <property type="match status" value="1"/>
</dbReference>
<name>A0A7S4AC16_9STRA</name>
<dbReference type="InterPro" id="IPR035892">
    <property type="entry name" value="C2_domain_sf"/>
</dbReference>
<feature type="transmembrane region" description="Helical" evidence="3">
    <location>
        <begin position="540"/>
        <end position="559"/>
    </location>
</feature>
<dbReference type="Gene3D" id="2.60.40.150">
    <property type="entry name" value="C2 domain"/>
    <property type="match status" value="1"/>
</dbReference>
<keyword evidence="2" id="KW-0106">Calcium</keyword>
<gene>
    <name evidence="5" type="ORF">PAUS00366_LOCUS3269</name>
</gene>
<dbReference type="SMART" id="SM00239">
    <property type="entry name" value="C2"/>
    <property type="match status" value="2"/>
</dbReference>
<dbReference type="GO" id="GO:0046872">
    <property type="term" value="F:metal ion binding"/>
    <property type="evidence" value="ECO:0007669"/>
    <property type="project" value="UniProtKB-KW"/>
</dbReference>
<evidence type="ECO:0000256" key="2">
    <source>
        <dbReference type="ARBA" id="ARBA00022837"/>
    </source>
</evidence>
<evidence type="ECO:0000256" key="1">
    <source>
        <dbReference type="ARBA" id="ARBA00022723"/>
    </source>
</evidence>
<dbReference type="CDD" id="cd00030">
    <property type="entry name" value="C2"/>
    <property type="match status" value="1"/>
</dbReference>
<dbReference type="AlphaFoldDB" id="A0A7S4AC16"/>